<evidence type="ECO:0000313" key="8">
    <source>
        <dbReference type="EMBL" id="RKP56629.1"/>
    </source>
</evidence>
<dbReference type="InterPro" id="IPR036259">
    <property type="entry name" value="MFS_trans_sf"/>
</dbReference>
<dbReference type="PANTHER" id="PTHR43791">
    <property type="entry name" value="PERMEASE-RELATED"/>
    <property type="match status" value="1"/>
</dbReference>
<dbReference type="CDD" id="cd17319">
    <property type="entry name" value="MFS_ExuT_GudP_like"/>
    <property type="match status" value="1"/>
</dbReference>
<evidence type="ECO:0000313" key="9">
    <source>
        <dbReference type="Proteomes" id="UP000270342"/>
    </source>
</evidence>
<feature type="transmembrane region" description="Helical" evidence="6">
    <location>
        <begin position="247"/>
        <end position="270"/>
    </location>
</feature>
<feature type="domain" description="Major facilitator superfamily (MFS) profile" evidence="7">
    <location>
        <begin position="25"/>
        <end position="433"/>
    </location>
</feature>
<organism evidence="8 9">
    <name type="scientific">Pararobbsia silviterrae</name>
    <dbReference type="NCBI Taxonomy" id="1792498"/>
    <lineage>
        <taxon>Bacteria</taxon>
        <taxon>Pseudomonadati</taxon>
        <taxon>Pseudomonadota</taxon>
        <taxon>Betaproteobacteria</taxon>
        <taxon>Burkholderiales</taxon>
        <taxon>Burkholderiaceae</taxon>
        <taxon>Pararobbsia</taxon>
    </lineage>
</organism>
<comment type="caution">
    <text evidence="8">The sequence shown here is derived from an EMBL/GenBank/DDBJ whole genome shotgun (WGS) entry which is preliminary data.</text>
</comment>
<feature type="transmembrane region" description="Helical" evidence="6">
    <location>
        <begin position="58"/>
        <end position="78"/>
    </location>
</feature>
<dbReference type="OrthoDB" id="9773957at2"/>
<feature type="transmembrane region" description="Helical" evidence="6">
    <location>
        <begin position="378"/>
        <end position="402"/>
    </location>
</feature>
<evidence type="ECO:0000256" key="6">
    <source>
        <dbReference type="SAM" id="Phobius"/>
    </source>
</evidence>
<reference evidence="8 9" key="1">
    <citation type="submission" date="2018-10" db="EMBL/GenBank/DDBJ databases">
        <title>Robbsia sp. DHC34, isolated from soil.</title>
        <authorList>
            <person name="Gao Z.-H."/>
            <person name="Qiu L.-H."/>
        </authorList>
    </citation>
    <scope>NUCLEOTIDE SEQUENCE [LARGE SCALE GENOMIC DNA]</scope>
    <source>
        <strain evidence="8 9">DHC34</strain>
    </source>
</reference>
<dbReference type="Proteomes" id="UP000270342">
    <property type="component" value="Unassembled WGS sequence"/>
</dbReference>
<feature type="transmembrane region" description="Helical" evidence="6">
    <location>
        <begin position="319"/>
        <end position="337"/>
    </location>
</feature>
<evidence type="ECO:0000256" key="4">
    <source>
        <dbReference type="ARBA" id="ARBA00022989"/>
    </source>
</evidence>
<dbReference type="PROSITE" id="PS50850">
    <property type="entry name" value="MFS"/>
    <property type="match status" value="1"/>
</dbReference>
<proteinExistence type="predicted"/>
<evidence type="ECO:0000256" key="2">
    <source>
        <dbReference type="ARBA" id="ARBA00022448"/>
    </source>
</evidence>
<feature type="transmembrane region" description="Helical" evidence="6">
    <location>
        <begin position="21"/>
        <end position="38"/>
    </location>
</feature>
<comment type="subcellular location">
    <subcellularLocation>
        <location evidence="1">Membrane</location>
        <topology evidence="1">Multi-pass membrane protein</topology>
    </subcellularLocation>
</comment>
<feature type="transmembrane region" description="Helical" evidence="6">
    <location>
        <begin position="290"/>
        <end position="307"/>
    </location>
</feature>
<evidence type="ECO:0000256" key="5">
    <source>
        <dbReference type="ARBA" id="ARBA00023136"/>
    </source>
</evidence>
<dbReference type="EMBL" id="RBZU01000003">
    <property type="protein sequence ID" value="RKP56629.1"/>
    <property type="molecule type" value="Genomic_DNA"/>
</dbReference>
<dbReference type="AlphaFoldDB" id="A0A494Y2V9"/>
<dbReference type="PANTHER" id="PTHR43791:SF36">
    <property type="entry name" value="TRANSPORTER, PUTATIVE (AFU_ORTHOLOGUE AFUA_6G08340)-RELATED"/>
    <property type="match status" value="1"/>
</dbReference>
<keyword evidence="2" id="KW-0813">Transport</keyword>
<feature type="transmembrane region" description="Helical" evidence="6">
    <location>
        <begin position="408"/>
        <end position="429"/>
    </location>
</feature>
<feature type="transmembrane region" description="Helical" evidence="6">
    <location>
        <begin position="152"/>
        <end position="172"/>
    </location>
</feature>
<dbReference type="Gene3D" id="1.20.1250.20">
    <property type="entry name" value="MFS general substrate transporter like domains"/>
    <property type="match status" value="2"/>
</dbReference>
<keyword evidence="4 6" id="KW-1133">Transmembrane helix</keyword>
<dbReference type="FunFam" id="1.20.1250.20:FF:000018">
    <property type="entry name" value="MFS transporter permease"/>
    <property type="match status" value="1"/>
</dbReference>
<evidence type="ECO:0000259" key="7">
    <source>
        <dbReference type="PROSITE" id="PS50850"/>
    </source>
</evidence>
<dbReference type="Pfam" id="PF07690">
    <property type="entry name" value="MFS_1"/>
    <property type="match status" value="1"/>
</dbReference>
<dbReference type="GO" id="GO:0005886">
    <property type="term" value="C:plasma membrane"/>
    <property type="evidence" value="ECO:0007669"/>
    <property type="project" value="TreeGrafter"/>
</dbReference>
<evidence type="ECO:0000256" key="3">
    <source>
        <dbReference type="ARBA" id="ARBA00022692"/>
    </source>
</evidence>
<feature type="transmembrane region" description="Helical" evidence="6">
    <location>
        <begin position="90"/>
        <end position="109"/>
    </location>
</feature>
<feature type="transmembrane region" description="Helical" evidence="6">
    <location>
        <begin position="121"/>
        <end position="140"/>
    </location>
</feature>
<keyword evidence="5 6" id="KW-0472">Membrane</keyword>
<dbReference type="GO" id="GO:0022857">
    <property type="term" value="F:transmembrane transporter activity"/>
    <property type="evidence" value="ECO:0007669"/>
    <property type="project" value="InterPro"/>
</dbReference>
<dbReference type="RefSeq" id="WP_121085812.1">
    <property type="nucleotide sequence ID" value="NZ_RBZU01000003.1"/>
</dbReference>
<evidence type="ECO:0000256" key="1">
    <source>
        <dbReference type="ARBA" id="ARBA00004141"/>
    </source>
</evidence>
<sequence length="445" mass="48514">MYYLARRTFATENDWKLFNKVAHRILPIILIQYIISFLDRINIGFAKLHMAADIGLSNTAFGVGAGIFFVGYCIFEIPSNMLLARLGAKLWLSAIMVVWGAIEICMFVVRDTSSFYTMRFLLGIAEAGFYPGLILYLTYWFPGFVRSQVQSFLSLGIALAGLVGGPLSGWIMQTFHNTLGLADWQWLFILEGIPAVLVGIFSWFYLDNGPSDVAWLDESERTQLIRQLKDEQADSLRHGAVHDYRGALLSPTIWCLIGANFALLSLTYGISFWLPQIIKELGVAGMKSNGLMAAIPYAFAGVVMFFVSQHSDMKRERRWHSIISLVCAAAGLVMAALCRDDTVLSMIGISVALAGTLSGFNVVWAMPSTLLSAAAAPAGIALMATVGNLGGYVSPFAIGWLADTTGQIYTGLYFVAAIAIAGALCIALMPRARIDATRMKASTSA</sequence>
<accession>A0A494Y2V9</accession>
<feature type="transmembrane region" description="Helical" evidence="6">
    <location>
        <begin position="184"/>
        <end position="206"/>
    </location>
</feature>
<name>A0A494Y2V9_9BURK</name>
<dbReference type="InterPro" id="IPR011701">
    <property type="entry name" value="MFS"/>
</dbReference>
<dbReference type="SUPFAM" id="SSF103473">
    <property type="entry name" value="MFS general substrate transporter"/>
    <property type="match status" value="1"/>
</dbReference>
<keyword evidence="9" id="KW-1185">Reference proteome</keyword>
<keyword evidence="3 6" id="KW-0812">Transmembrane</keyword>
<gene>
    <name evidence="8" type="ORF">D7S86_09735</name>
</gene>
<protein>
    <submittedName>
        <fullName evidence="8">MFS transporter</fullName>
    </submittedName>
</protein>
<feature type="transmembrane region" description="Helical" evidence="6">
    <location>
        <begin position="343"/>
        <end position="366"/>
    </location>
</feature>
<dbReference type="InterPro" id="IPR020846">
    <property type="entry name" value="MFS_dom"/>
</dbReference>